<dbReference type="EMBL" id="JACAGB010000037">
    <property type="protein sequence ID" value="KAF6292098.1"/>
    <property type="molecule type" value="Genomic_DNA"/>
</dbReference>
<reference evidence="2 3" key="1">
    <citation type="journal article" date="2020" name="Nature">
        <title>Six reference-quality genomes reveal evolution of bat adaptations.</title>
        <authorList>
            <person name="Jebb D."/>
            <person name="Huang Z."/>
            <person name="Pippel M."/>
            <person name="Hughes G.M."/>
            <person name="Lavrichenko K."/>
            <person name="Devanna P."/>
            <person name="Winkler S."/>
            <person name="Jermiin L.S."/>
            <person name="Skirmuntt E.C."/>
            <person name="Katzourakis A."/>
            <person name="Burkitt-Gray L."/>
            <person name="Ray D.A."/>
            <person name="Sullivan K.A.M."/>
            <person name="Roscito J.G."/>
            <person name="Kirilenko B.M."/>
            <person name="Davalos L.M."/>
            <person name="Corthals A.P."/>
            <person name="Power M.L."/>
            <person name="Jones G."/>
            <person name="Ransome R.D."/>
            <person name="Dechmann D.K.N."/>
            <person name="Locatelli A.G."/>
            <person name="Puechmaille S.J."/>
            <person name="Fedrigo O."/>
            <person name="Jarvis E.D."/>
            <person name="Hiller M."/>
            <person name="Vernes S.C."/>
            <person name="Myers E.W."/>
            <person name="Teeling E.C."/>
        </authorList>
    </citation>
    <scope>NUCLEOTIDE SEQUENCE [LARGE SCALE GENOMIC DNA]</scope>
    <source>
        <strain evidence="2">MPipKuh1</strain>
        <tissue evidence="2">Flight muscle</tissue>
    </source>
</reference>
<gene>
    <name evidence="2" type="ORF">mPipKuh1_005851</name>
</gene>
<evidence type="ECO:0000313" key="2">
    <source>
        <dbReference type="EMBL" id="KAF6292098.1"/>
    </source>
</evidence>
<protein>
    <submittedName>
        <fullName evidence="2">G protein-coupled receptor class C group 5 member C</fullName>
    </submittedName>
</protein>
<evidence type="ECO:0000313" key="3">
    <source>
        <dbReference type="Proteomes" id="UP000558488"/>
    </source>
</evidence>
<name>A0A7J7SUI1_PIPKU</name>
<accession>A0A7J7SUI1</accession>
<dbReference type="AlphaFoldDB" id="A0A7J7SUI1"/>
<feature type="region of interest" description="Disordered" evidence="1">
    <location>
        <begin position="44"/>
        <end position="67"/>
    </location>
</feature>
<dbReference type="Proteomes" id="UP000558488">
    <property type="component" value="Unassembled WGS sequence"/>
</dbReference>
<evidence type="ECO:0000256" key="1">
    <source>
        <dbReference type="SAM" id="MobiDB-lite"/>
    </source>
</evidence>
<keyword evidence="2" id="KW-0675">Receptor</keyword>
<sequence>MALMHKGPAEGPYDVILPRATANSQAMGSANSTLRAEDVYAAQSHQAATAPKDDKNSQVFRNPYVWD</sequence>
<keyword evidence="3" id="KW-1185">Reference proteome</keyword>
<organism evidence="2 3">
    <name type="scientific">Pipistrellus kuhlii</name>
    <name type="common">Kuhl's pipistrelle</name>
    <dbReference type="NCBI Taxonomy" id="59472"/>
    <lineage>
        <taxon>Eukaryota</taxon>
        <taxon>Metazoa</taxon>
        <taxon>Chordata</taxon>
        <taxon>Craniata</taxon>
        <taxon>Vertebrata</taxon>
        <taxon>Euteleostomi</taxon>
        <taxon>Mammalia</taxon>
        <taxon>Eutheria</taxon>
        <taxon>Laurasiatheria</taxon>
        <taxon>Chiroptera</taxon>
        <taxon>Yangochiroptera</taxon>
        <taxon>Vespertilionidae</taxon>
        <taxon>Pipistrellus</taxon>
    </lineage>
</organism>
<proteinExistence type="predicted"/>
<comment type="caution">
    <text evidence="2">The sequence shown here is derived from an EMBL/GenBank/DDBJ whole genome shotgun (WGS) entry which is preliminary data.</text>
</comment>